<protein>
    <submittedName>
        <fullName evidence="1">Uncharacterized protein</fullName>
    </submittedName>
</protein>
<organism evidence="1 2">
    <name type="scientific">Hominisplanchenecus murintestinalis</name>
    <dbReference type="NCBI Taxonomy" id="2941517"/>
    <lineage>
        <taxon>Bacteria</taxon>
        <taxon>Bacillati</taxon>
        <taxon>Bacillota</taxon>
        <taxon>Clostridia</taxon>
        <taxon>Lachnospirales</taxon>
        <taxon>Lachnospiraceae</taxon>
        <taxon>Hominisplanchenecus</taxon>
    </lineage>
</organism>
<dbReference type="Proteomes" id="UP000307720">
    <property type="component" value="Unassembled WGS sequence"/>
</dbReference>
<keyword evidence="2" id="KW-1185">Reference proteome</keyword>
<accession>A0AC61R1Z8</accession>
<dbReference type="EMBL" id="SRZB01000003">
    <property type="protein sequence ID" value="TGY00035.1"/>
    <property type="molecule type" value="Genomic_DNA"/>
</dbReference>
<reference evidence="1" key="1">
    <citation type="submission" date="2019-04" db="EMBL/GenBank/DDBJ databases">
        <title>Microbes associate with the intestines of laboratory mice.</title>
        <authorList>
            <person name="Navarre W."/>
            <person name="Wong E."/>
            <person name="Huang K."/>
            <person name="Tropini C."/>
            <person name="Ng K."/>
            <person name="Yu B."/>
        </authorList>
    </citation>
    <scope>NUCLEOTIDE SEQUENCE</scope>
    <source>
        <strain evidence="1">NM72_1-8</strain>
    </source>
</reference>
<gene>
    <name evidence="1" type="ORF">E5357_03180</name>
</gene>
<name>A0AC61R1Z8_9FIRM</name>
<sequence length="408" mass="47098">MKNLIKDTKKLAGWFFNGYLERDYSYLEKGIFERSFEENMRLNLVISSVDKAKMYGGLTTAVNMYDYLCGILDCDRRMIVTSDEVTDKVMAQYPEYCLQNADEDSEKRKVISNFCVENGKRKGLSVRAKDIFLATHWSTFYIISDVLAFQREKFQTDNHILYLIQDFEPGFYQWSTEYLLADSTYRAENTVAIFNSFNLKDYFKQLNYKFEYTVAFEPRLNQVLLQHLKLIDTMKRKKQVIVYGRPHVARNSFSIIVGALNRLIEKYQPGIEWEFLSIGGKHKDVKLSGGRVLKGCGKLTLEEYAKILAQSSVGISLMCSPHPSYPPLEMSTFGVVTITNSFLCKDLSEFNENIVSLDIVNFETVAEALHAAMSKYTETKRVSKKSKYLELDNQFVEVGTMIQKVIEK</sequence>
<evidence type="ECO:0000313" key="1">
    <source>
        <dbReference type="EMBL" id="TGY00035.1"/>
    </source>
</evidence>
<evidence type="ECO:0000313" key="2">
    <source>
        <dbReference type="Proteomes" id="UP000307720"/>
    </source>
</evidence>
<proteinExistence type="predicted"/>
<comment type="caution">
    <text evidence="1">The sequence shown here is derived from an EMBL/GenBank/DDBJ whole genome shotgun (WGS) entry which is preliminary data.</text>
</comment>